<dbReference type="InterPro" id="IPR032710">
    <property type="entry name" value="NTF2-like_dom_sf"/>
</dbReference>
<proteinExistence type="predicted"/>
<dbReference type="SUPFAM" id="SSF54427">
    <property type="entry name" value="NTF2-like"/>
    <property type="match status" value="1"/>
</dbReference>
<evidence type="ECO:0000313" key="3">
    <source>
        <dbReference type="Proteomes" id="UP000010310"/>
    </source>
</evidence>
<accession>K6GJE2</accession>
<dbReference type="Proteomes" id="UP000010310">
    <property type="component" value="Unassembled WGS sequence"/>
</dbReference>
<feature type="chain" id="PRO_5003891426" evidence="1">
    <location>
        <begin position="20"/>
        <end position="176"/>
    </location>
</feature>
<protein>
    <submittedName>
        <fullName evidence="2">SnoaL-like domain protein</fullName>
    </submittedName>
</protein>
<name>K6GJE2_9GAMM</name>
<dbReference type="AlphaFoldDB" id="K6GJE2"/>
<gene>
    <name evidence="2" type="ORF">B273_0307</name>
</gene>
<keyword evidence="3" id="KW-1185">Reference proteome</keyword>
<reference evidence="2 3" key="1">
    <citation type="submission" date="2012-09" db="EMBL/GenBank/DDBJ databases">
        <authorList>
            <person name="Dupont C.L."/>
            <person name="Rusch D.B."/>
            <person name="Lombardo M.-J."/>
            <person name="Novotny M."/>
            <person name="Yee-Greenbaum J."/>
            <person name="Laskin R."/>
        </authorList>
    </citation>
    <scope>NUCLEOTIDE SEQUENCE [LARGE SCALE GENOMIC DNA]</scope>
    <source>
        <strain evidence="2">SAR86E</strain>
    </source>
</reference>
<sequence>MYKLLSILSVALLAQFSIAGHHESGHMNKGTVIGYELSDNGEKLDIIAGDPSLVKIWVDYVEAHNQRDLEAIDQANAEDLVGKAPNGVIVNGSDEHAAFLKNWFETSNPSWEFVYAMANDVPQPDGEIHHWVTSSYKVTDIIDGTEVVARESFDVRIENNKIKEIIVASRQVLAED</sequence>
<dbReference type="Gene3D" id="3.10.450.50">
    <property type="match status" value="1"/>
</dbReference>
<dbReference type="STRING" id="1208365.B273_0307"/>
<feature type="signal peptide" evidence="1">
    <location>
        <begin position="1"/>
        <end position="19"/>
    </location>
</feature>
<keyword evidence="1" id="KW-0732">Signal</keyword>
<dbReference type="EMBL" id="AMWX01000001">
    <property type="protein sequence ID" value="EKO37075.1"/>
    <property type="molecule type" value="Genomic_DNA"/>
</dbReference>
<evidence type="ECO:0000313" key="2">
    <source>
        <dbReference type="EMBL" id="EKO37075.1"/>
    </source>
</evidence>
<comment type="caution">
    <text evidence="2">The sequence shown here is derived from an EMBL/GenBank/DDBJ whole genome shotgun (WGS) entry which is preliminary data.</text>
</comment>
<evidence type="ECO:0000256" key="1">
    <source>
        <dbReference type="SAM" id="SignalP"/>
    </source>
</evidence>
<organism evidence="2 3">
    <name type="scientific">SAR86 cluster bacterium SAR86E</name>
    <dbReference type="NCBI Taxonomy" id="1208365"/>
    <lineage>
        <taxon>Bacteria</taxon>
        <taxon>Pseudomonadati</taxon>
        <taxon>Pseudomonadota</taxon>
        <taxon>Gammaproteobacteria</taxon>
        <taxon>SAR86 cluster</taxon>
    </lineage>
</organism>